<evidence type="ECO:0000256" key="1">
    <source>
        <dbReference type="ARBA" id="ARBA00004651"/>
    </source>
</evidence>
<keyword evidence="6" id="KW-0630">Potassium</keyword>
<dbReference type="GO" id="GO:0009941">
    <property type="term" value="C:chloroplast envelope"/>
    <property type="evidence" value="ECO:0007669"/>
    <property type="project" value="TreeGrafter"/>
</dbReference>
<evidence type="ECO:0000256" key="3">
    <source>
        <dbReference type="ARBA" id="ARBA00022475"/>
    </source>
</evidence>
<keyword evidence="19" id="KW-1185">Reference proteome</keyword>
<evidence type="ECO:0000256" key="9">
    <source>
        <dbReference type="ARBA" id="ARBA00023065"/>
    </source>
</evidence>
<feature type="transmembrane region" description="Helical" evidence="14">
    <location>
        <begin position="44"/>
        <end position="62"/>
    </location>
</feature>
<evidence type="ECO:0000256" key="14">
    <source>
        <dbReference type="SAM" id="Phobius"/>
    </source>
</evidence>
<keyword evidence="11" id="KW-0739">Sodium transport</keyword>
<dbReference type="GO" id="GO:0015385">
    <property type="term" value="F:sodium:proton antiporter activity"/>
    <property type="evidence" value="ECO:0007669"/>
    <property type="project" value="InterPro"/>
</dbReference>
<feature type="transmembrane region" description="Helical" evidence="14">
    <location>
        <begin position="82"/>
        <end position="100"/>
    </location>
</feature>
<evidence type="ECO:0000256" key="6">
    <source>
        <dbReference type="ARBA" id="ARBA00022958"/>
    </source>
</evidence>
<evidence type="ECO:0000256" key="11">
    <source>
        <dbReference type="ARBA" id="ARBA00023201"/>
    </source>
</evidence>
<feature type="transmembrane region" description="Helical" evidence="14">
    <location>
        <begin position="241"/>
        <end position="258"/>
    </location>
</feature>
<dbReference type="InterPro" id="IPR053951">
    <property type="entry name" value="K_trans_N"/>
</dbReference>
<feature type="transmembrane region" description="Helical" evidence="14">
    <location>
        <begin position="414"/>
        <end position="440"/>
    </location>
</feature>
<evidence type="ECO:0000256" key="5">
    <source>
        <dbReference type="ARBA" id="ARBA00022692"/>
    </source>
</evidence>
<keyword evidence="9" id="KW-0406">Ion transport</keyword>
<feature type="transmembrane region" description="Helical" evidence="14">
    <location>
        <begin position="112"/>
        <end position="135"/>
    </location>
</feature>
<feature type="transmembrane region" description="Helical" evidence="14">
    <location>
        <begin position="1176"/>
        <end position="1195"/>
    </location>
</feature>
<dbReference type="InterPro" id="IPR018422">
    <property type="entry name" value="Cation/H_exchanger_CPA1"/>
</dbReference>
<dbReference type="GO" id="GO:0005886">
    <property type="term" value="C:plasma membrane"/>
    <property type="evidence" value="ECO:0007669"/>
    <property type="project" value="UniProtKB-SubCell"/>
</dbReference>
<dbReference type="Pfam" id="PF02705">
    <property type="entry name" value="K_trans"/>
    <property type="match status" value="1"/>
</dbReference>
<dbReference type="Pfam" id="PF00999">
    <property type="entry name" value="Na_H_Exchanger"/>
    <property type="match status" value="1"/>
</dbReference>
<protein>
    <recommendedName>
        <fullName evidence="20">Cyclic nucleotide-binding domain-containing protein</fullName>
    </recommendedName>
</protein>
<comment type="catalytic activity">
    <reaction evidence="13">
        <text>K(+)(in) + H(+)(out) = K(+)(out) + H(+)(in)</text>
        <dbReference type="Rhea" id="RHEA:29467"/>
        <dbReference type="ChEBI" id="CHEBI:15378"/>
        <dbReference type="ChEBI" id="CHEBI:29103"/>
    </reaction>
</comment>
<evidence type="ECO:0000313" key="18">
    <source>
        <dbReference type="EMBL" id="KAG9443984.1"/>
    </source>
</evidence>
<feature type="transmembrane region" description="Helical" evidence="14">
    <location>
        <begin position="1037"/>
        <end position="1064"/>
    </location>
</feature>
<feature type="transmembrane region" description="Helical" evidence="14">
    <location>
        <begin position="305"/>
        <end position="325"/>
    </location>
</feature>
<feature type="transmembrane region" description="Helical" evidence="14">
    <location>
        <begin position="141"/>
        <end position="163"/>
    </location>
</feature>
<comment type="catalytic activity">
    <reaction evidence="12">
        <text>Na(+)(in) + H(+)(out) = Na(+)(out) + H(+)(in)</text>
        <dbReference type="Rhea" id="RHEA:29419"/>
        <dbReference type="ChEBI" id="CHEBI:15378"/>
        <dbReference type="ChEBI" id="CHEBI:29101"/>
    </reaction>
</comment>
<dbReference type="InterPro" id="IPR018490">
    <property type="entry name" value="cNMP-bd_dom_sf"/>
</dbReference>
<evidence type="ECO:0000259" key="17">
    <source>
        <dbReference type="Pfam" id="PF22776"/>
    </source>
</evidence>
<evidence type="ECO:0000256" key="4">
    <source>
        <dbReference type="ARBA" id="ARBA00022538"/>
    </source>
</evidence>
<dbReference type="Gene3D" id="6.10.140.1330">
    <property type="match status" value="1"/>
</dbReference>
<keyword evidence="7 14" id="KW-1133">Transmembrane helix</keyword>
<evidence type="ECO:0000259" key="16">
    <source>
        <dbReference type="Pfam" id="PF02705"/>
    </source>
</evidence>
<accession>A0AAV7E5V5</accession>
<keyword evidence="5 14" id="KW-0812">Transmembrane</keyword>
<dbReference type="SUPFAM" id="SSF51206">
    <property type="entry name" value="cAMP-binding domain-like"/>
    <property type="match status" value="1"/>
</dbReference>
<keyword evidence="8" id="KW-0915">Sodium</keyword>
<dbReference type="EMBL" id="JAINDJ010000006">
    <property type="protein sequence ID" value="KAG9443984.1"/>
    <property type="molecule type" value="Genomic_DNA"/>
</dbReference>
<dbReference type="Proteomes" id="UP000825729">
    <property type="component" value="Unassembled WGS sequence"/>
</dbReference>
<evidence type="ECO:0000313" key="19">
    <source>
        <dbReference type="Proteomes" id="UP000825729"/>
    </source>
</evidence>
<comment type="caution">
    <text evidence="18">The sequence shown here is derived from an EMBL/GenBank/DDBJ whole genome shotgun (WGS) entry which is preliminary data.</text>
</comment>
<feature type="domain" description="K+ potassium transporter integral membrane" evidence="16">
    <location>
        <begin position="997"/>
        <end position="1211"/>
    </location>
</feature>
<dbReference type="InterPro" id="IPR014710">
    <property type="entry name" value="RmlC-like_jellyroll"/>
</dbReference>
<feature type="domain" description="Cation/H+ exchanger transmembrane" evidence="15">
    <location>
        <begin position="32"/>
        <end position="437"/>
    </location>
</feature>
<dbReference type="InterPro" id="IPR006153">
    <property type="entry name" value="Cation/H_exchanger_TM"/>
</dbReference>
<feature type="transmembrane region" description="Helical" evidence="14">
    <location>
        <begin position="264"/>
        <end position="284"/>
    </location>
</feature>
<evidence type="ECO:0000256" key="2">
    <source>
        <dbReference type="ARBA" id="ARBA00022448"/>
    </source>
</evidence>
<evidence type="ECO:0000256" key="12">
    <source>
        <dbReference type="ARBA" id="ARBA00047524"/>
    </source>
</evidence>
<keyword evidence="4" id="KW-0633">Potassium transport</keyword>
<evidence type="ECO:0000256" key="13">
    <source>
        <dbReference type="ARBA" id="ARBA00047912"/>
    </source>
</evidence>
<keyword evidence="2" id="KW-0813">Transport</keyword>
<feature type="transmembrane region" description="Helical" evidence="14">
    <location>
        <begin position="992"/>
        <end position="1017"/>
    </location>
</feature>
<dbReference type="GO" id="GO:0098719">
    <property type="term" value="P:sodium ion import across plasma membrane"/>
    <property type="evidence" value="ECO:0007669"/>
    <property type="project" value="TreeGrafter"/>
</dbReference>
<name>A0AAV7E5V5_ARIFI</name>
<evidence type="ECO:0000256" key="10">
    <source>
        <dbReference type="ARBA" id="ARBA00023136"/>
    </source>
</evidence>
<gene>
    <name evidence="18" type="ORF">H6P81_015324</name>
</gene>
<proteinExistence type="predicted"/>
<sequence length="1401" mass="156430">MAADVPSPPREEPADSLDAVLFVGVCLVLGVASKLLFRGSRVPYTVVLLLLGVAIGAIEYGTNHGLGKLGTGIRLWANINPDLLLCVFLPALLFEGSYYLEVHQIKRCMQQMLLLAGPGVLISTFLIGTAVKLIFPYHWDWRTSLLLGGLLCATDPVAVVALLKDLRASKKLTTIIDGESMMNDGFSIVVFQLFYQMVLGQGFNIGTIIKYLLQVSLGAVAVGLVFGLLTILCLRFSSNDTIIDVATTMTLAVSYITYFTAQNVVGVSGVLAVTTLGMFCAILGRVFFKGDDRQNLQHFWERVTYFANTIIFILSGIVIAEGVFHSDHHFHSDGTSWGYLILLYLVVQISRTIEVGLLYPLLRYFGYGLDWREAIILVWSGLRGAVSLALSLSVKYASDKLDPYYLKQEIGMMFVFFTGGIVFFTLIVNGSTAQFLLYLLDMNKLSIEKMGILDYTRHEMLEKAHEAFADLGDDEELGPADWSTTKRYITCLSTLGEKVHPHNVLDGNNGFKIMNLKDTRVRILNCVQAAYWAMLEEGRVNKRAASLLLQSVDNAIDMTGKSLCDWDDLKSHIRFPSYYNFLQMSFWPKKLVMSFMVERLEIVCYICAAFLRAHGFARTNLQKFIGSSDIVSTVIAESEAEEEEARKFLKGVRTVFPEVLQVLKTRQVTKSILMRLSEYLQNLEKLGLLESNEISLLQEAVQNDFKKILKSPPLVKMPKIKDVISNHPLLAELPPQLLELIDGSTKVTLKLQGVALYREGSNPDGFWVISKGVFKWSCKSLNNKNSSPQFLYGSTPGLYEVLSRKPYLCDLVTDSVVYGLFIKAETILTSLGSHDIEQLLWKESAIIILKILVPHLFEETPLQELRALITETSTMKTIQVGEIIEIKAHIICFLLEGVVRSRDSPESFISSPAALALPADLGLHSKSLGTHTHCHEGSTFEVSARARFRACGSHELAIELWNSSSTSWICFSIASVNYSDQKELNSMGRPHGLFNFMAFMFTIYPSLILTYAGQTAYLIKNPGDYGDAFYKFVPSSVYWPMFVVATSAAIVASQSMISAIFSVIKQTVLLDYFPRVTVVHTSSSHEGEVYCPEINHILMVLCVAIVLGFGDSKDIGNAFGVVVTQVMLITTIMLTLVMIIIWKTPLFLACLYFTISIALEGAYTSSVFTKIPQGGWVTFAISILLAVVMFGWYFGRVKKVEFEMSHKTTTNDLDFLSSQPEFKRLPGLCFFFINTKSDVLTPLVSHYIKNLQSLHRVTMFVTLKYLPVPKVESHERVYGVRVGGLSGVYRCVIHYGFAELAEIRSASFIEEVVDELKACIRGGLSSSMDVEEEISELEKARQVGVMDIRGRTRFCVGKKASWFDKIVLGFYEFLHRNCRSGLPDLAVPLLHRIEVGMLYDV</sequence>
<feature type="transmembrane region" description="Helical" evidence="14">
    <location>
        <begin position="20"/>
        <end position="37"/>
    </location>
</feature>
<feature type="transmembrane region" description="Helical" evidence="14">
    <location>
        <begin position="211"/>
        <end position="234"/>
    </location>
</feature>
<feature type="transmembrane region" description="Helical" evidence="14">
    <location>
        <begin position="337"/>
        <end position="362"/>
    </location>
</feature>
<feature type="domain" description="K+ potassium transporter C-terminal" evidence="17">
    <location>
        <begin position="1226"/>
        <end position="1398"/>
    </location>
</feature>
<dbReference type="PANTHER" id="PTHR10110">
    <property type="entry name" value="SODIUM/HYDROGEN EXCHANGER"/>
    <property type="match status" value="1"/>
</dbReference>
<evidence type="ECO:0000256" key="7">
    <source>
        <dbReference type="ARBA" id="ARBA00022989"/>
    </source>
</evidence>
<feature type="transmembrane region" description="Helical" evidence="14">
    <location>
        <begin position="374"/>
        <end position="394"/>
    </location>
</feature>
<dbReference type="GO" id="GO:0051453">
    <property type="term" value="P:regulation of intracellular pH"/>
    <property type="evidence" value="ECO:0007669"/>
    <property type="project" value="TreeGrafter"/>
</dbReference>
<feature type="transmembrane region" description="Helical" evidence="14">
    <location>
        <begin position="1115"/>
        <end position="1139"/>
    </location>
</feature>
<dbReference type="Pfam" id="PF22776">
    <property type="entry name" value="K_trans_C"/>
    <property type="match status" value="1"/>
</dbReference>
<dbReference type="GO" id="GO:0015386">
    <property type="term" value="F:potassium:proton antiporter activity"/>
    <property type="evidence" value="ECO:0007669"/>
    <property type="project" value="TreeGrafter"/>
</dbReference>
<keyword evidence="10 14" id="KW-0472">Membrane</keyword>
<evidence type="ECO:0008006" key="20">
    <source>
        <dbReference type="Google" id="ProtNLM"/>
    </source>
</evidence>
<reference evidence="18 19" key="1">
    <citation type="submission" date="2021-07" db="EMBL/GenBank/DDBJ databases">
        <title>The Aristolochia fimbriata genome: insights into angiosperm evolution, floral development and chemical biosynthesis.</title>
        <authorList>
            <person name="Jiao Y."/>
        </authorList>
    </citation>
    <scope>NUCLEOTIDE SEQUENCE [LARGE SCALE GENOMIC DNA]</scope>
    <source>
        <strain evidence="18">IBCAS-2021</strain>
        <tissue evidence="18">Leaf</tissue>
    </source>
</reference>
<comment type="subcellular location">
    <subcellularLocation>
        <location evidence="1">Cell membrane</location>
        <topology evidence="1">Multi-pass membrane protein</topology>
    </subcellularLocation>
</comment>
<keyword evidence="3" id="KW-1003">Cell membrane</keyword>
<evidence type="ECO:0000256" key="8">
    <source>
        <dbReference type="ARBA" id="ARBA00023053"/>
    </source>
</evidence>
<evidence type="ECO:0000259" key="15">
    <source>
        <dbReference type="Pfam" id="PF00999"/>
    </source>
</evidence>
<dbReference type="InterPro" id="IPR053952">
    <property type="entry name" value="K_trans_C"/>
</dbReference>
<feature type="transmembrane region" description="Helical" evidence="14">
    <location>
        <begin position="1146"/>
        <end position="1164"/>
    </location>
</feature>
<organism evidence="18 19">
    <name type="scientific">Aristolochia fimbriata</name>
    <name type="common">White veined hardy Dutchman's pipe vine</name>
    <dbReference type="NCBI Taxonomy" id="158543"/>
    <lineage>
        <taxon>Eukaryota</taxon>
        <taxon>Viridiplantae</taxon>
        <taxon>Streptophyta</taxon>
        <taxon>Embryophyta</taxon>
        <taxon>Tracheophyta</taxon>
        <taxon>Spermatophyta</taxon>
        <taxon>Magnoliopsida</taxon>
        <taxon>Magnoliidae</taxon>
        <taxon>Piperales</taxon>
        <taxon>Aristolochiaceae</taxon>
        <taxon>Aristolochia</taxon>
    </lineage>
</organism>
<dbReference type="PANTHER" id="PTHR10110:SF86">
    <property type="entry name" value="SODIUM_HYDROGEN EXCHANGER 7"/>
    <property type="match status" value="1"/>
</dbReference>
<dbReference type="Gene3D" id="2.60.120.10">
    <property type="entry name" value="Jelly Rolls"/>
    <property type="match status" value="1"/>
</dbReference>